<dbReference type="EMBL" id="CP016244">
    <property type="protein sequence ID" value="ANQ07032.1"/>
    <property type="molecule type" value="Genomic_DNA"/>
</dbReference>
<evidence type="ECO:0000256" key="1">
    <source>
        <dbReference type="SAM" id="MobiDB-lite"/>
    </source>
</evidence>
<keyword evidence="2" id="KW-0472">Membrane</keyword>
<dbReference type="RefSeq" id="XP_019913727.1">
    <property type="nucleotide sequence ID" value="XM_020058114.1"/>
</dbReference>
<gene>
    <name evidence="3" type="ORF">PCOAH_00013050</name>
</gene>
<proteinExistence type="predicted"/>
<keyword evidence="2" id="KW-1133">Transmembrane helix</keyword>
<keyword evidence="4" id="KW-1185">Reference proteome</keyword>
<name>A0A1B1DW74_9APIC</name>
<dbReference type="VEuPathDB" id="PlasmoDB:PCOAH_00013050"/>
<accession>A0A1B1DW74</accession>
<dbReference type="KEGG" id="pcot:PCOAH_00013050"/>
<sequence length="573" mass="65605">MFGEDDDVDNNMEDPSDELPSHKVYKILGSSKCYSDQGGIYRGKRDEISRKSHIGTYANKIMDAWCYAIWREKYSMKSHPGEPCYSLYFYLGSLFYGNSSDTEFSNRMKTVYDVIKDAPYRNKCYITYPDSIKKELFHDLKKLYEYSQDHELIEQKLQSSEEAYRSKYCTRLHEVISAYDAVQRDCDTNTGRKYCTELKGKYKKYNEEGLSQLTSKCEEVALEAEDPAVAKGTVQTQVKLTKVNLGMLESNIKYYKRFIDSRDYCSYPCFPRKKIYDKLKAYFGNDKYANVVARALCYASTKIWGDREPRDPFCEFFNFWFGHLLYKKLNDESNFSQVIEAINKELGQIPEKYKCPLPDTTINDATDLNNRRIVYEYFIDHKKITEDLSRATPTSDSKPASPPTTKPQCDKKYSEHLKSIVSAFNALSSKCTNGVENDFCRVFNKTYKALFEGDKLSKLTCTLQEEEGAEEEEVEGGDDPLLPSPSSLSRVSDLPDDDDQTGNCTEQLSEMLDTFPGQIESGSGPGAGAAPIIVSSIFGVVGLPTFTYLLYKVSIINIIIIELYINAYMYMYI</sequence>
<organism evidence="3 4">
    <name type="scientific">Plasmodium coatneyi</name>
    <dbReference type="NCBI Taxonomy" id="208452"/>
    <lineage>
        <taxon>Eukaryota</taxon>
        <taxon>Sar</taxon>
        <taxon>Alveolata</taxon>
        <taxon>Apicomplexa</taxon>
        <taxon>Aconoidasida</taxon>
        <taxon>Haemosporida</taxon>
        <taxon>Plasmodiidae</taxon>
        <taxon>Plasmodium</taxon>
    </lineage>
</organism>
<evidence type="ECO:0000313" key="4">
    <source>
        <dbReference type="Proteomes" id="UP000092716"/>
    </source>
</evidence>
<reference evidence="4" key="1">
    <citation type="submission" date="2016-06" db="EMBL/GenBank/DDBJ databases">
        <title>First high quality genome sequence of Plasmodium coatneyi using continuous long reads from single molecule, real-time sequencing.</title>
        <authorList>
            <person name="Chien J.-T."/>
            <person name="Pakala S.B."/>
            <person name="Geraldo J.A."/>
            <person name="Lapp S.A."/>
            <person name="Barnwell J.W."/>
            <person name="Kissinger J.C."/>
            <person name="Galinski M.R."/>
            <person name="Humphrey J.C."/>
        </authorList>
    </citation>
    <scope>NUCLEOTIDE SEQUENCE [LARGE SCALE GENOMIC DNA]</scope>
    <source>
        <strain evidence="4">Hackeri</strain>
    </source>
</reference>
<protein>
    <recommendedName>
        <fullName evidence="5">KIR protein</fullName>
    </recommendedName>
</protein>
<evidence type="ECO:0000256" key="2">
    <source>
        <dbReference type="SAM" id="Phobius"/>
    </source>
</evidence>
<dbReference type="GeneID" id="30908031"/>
<feature type="compositionally biased region" description="Acidic residues" evidence="1">
    <location>
        <begin position="466"/>
        <end position="478"/>
    </location>
</feature>
<feature type="compositionally biased region" description="Low complexity" evidence="1">
    <location>
        <begin position="479"/>
        <end position="492"/>
    </location>
</feature>
<dbReference type="Proteomes" id="UP000092716">
    <property type="component" value="Chromosome 6"/>
</dbReference>
<feature type="region of interest" description="Disordered" evidence="1">
    <location>
        <begin position="466"/>
        <end position="503"/>
    </location>
</feature>
<evidence type="ECO:0000313" key="3">
    <source>
        <dbReference type="EMBL" id="ANQ07032.1"/>
    </source>
</evidence>
<dbReference type="InterPro" id="IPR008780">
    <property type="entry name" value="Plasmodium_Vir"/>
</dbReference>
<feature type="region of interest" description="Disordered" evidence="1">
    <location>
        <begin position="389"/>
        <end position="411"/>
    </location>
</feature>
<dbReference type="AlphaFoldDB" id="A0A1B1DW74"/>
<dbReference type="Pfam" id="PF05795">
    <property type="entry name" value="Plasmodium_Vir"/>
    <property type="match status" value="2"/>
</dbReference>
<keyword evidence="2" id="KW-0812">Transmembrane</keyword>
<evidence type="ECO:0008006" key="5">
    <source>
        <dbReference type="Google" id="ProtNLM"/>
    </source>
</evidence>
<feature type="transmembrane region" description="Helical" evidence="2">
    <location>
        <begin position="549"/>
        <end position="571"/>
    </location>
</feature>